<feature type="transmembrane region" description="Helical" evidence="2">
    <location>
        <begin position="75"/>
        <end position="93"/>
    </location>
</feature>
<protein>
    <submittedName>
        <fullName evidence="4">FAD-binding 8</fullName>
    </submittedName>
</protein>
<evidence type="ECO:0000313" key="4">
    <source>
        <dbReference type="EMBL" id="KAK6918343.1"/>
    </source>
</evidence>
<dbReference type="InterPro" id="IPR013121">
    <property type="entry name" value="Fe_red_NAD-bd_6"/>
</dbReference>
<comment type="caution">
    <text evidence="4">The sequence shown here is derived from an EMBL/GenBank/DDBJ whole genome shotgun (WGS) entry which is preliminary data.</text>
</comment>
<feature type="transmembrane region" description="Helical" evidence="2">
    <location>
        <begin position="410"/>
        <end position="431"/>
    </location>
</feature>
<dbReference type="CDD" id="cd06186">
    <property type="entry name" value="NOX_Duox_like_FAD_NADP"/>
    <property type="match status" value="1"/>
</dbReference>
<dbReference type="EMBL" id="JBAMMX010000022">
    <property type="protein sequence ID" value="KAK6918343.1"/>
    <property type="molecule type" value="Genomic_DNA"/>
</dbReference>
<dbReference type="AlphaFoldDB" id="A0AAN8UZ08"/>
<dbReference type="Pfam" id="PF08022">
    <property type="entry name" value="FAD_binding_8"/>
    <property type="match status" value="1"/>
</dbReference>
<feature type="transmembrane region" description="Helical" evidence="2">
    <location>
        <begin position="159"/>
        <end position="181"/>
    </location>
</feature>
<proteinExistence type="predicted"/>
<dbReference type="GO" id="GO:0005886">
    <property type="term" value="C:plasma membrane"/>
    <property type="evidence" value="ECO:0007669"/>
    <property type="project" value="TreeGrafter"/>
</dbReference>
<keyword evidence="2" id="KW-0472">Membrane</keyword>
<feature type="domain" description="FAD-binding FR-type" evidence="3">
    <location>
        <begin position="132"/>
        <end position="280"/>
    </location>
</feature>
<keyword evidence="1" id="KW-0560">Oxidoreductase</keyword>
<evidence type="ECO:0000256" key="1">
    <source>
        <dbReference type="ARBA" id="ARBA00023002"/>
    </source>
</evidence>
<keyword evidence="2" id="KW-0812">Transmembrane</keyword>
<keyword evidence="2" id="KW-1133">Transmembrane helix</keyword>
<accession>A0AAN8UZ08</accession>
<reference evidence="4 5" key="1">
    <citation type="submission" date="2023-12" db="EMBL/GenBank/DDBJ databases">
        <title>A high-quality genome assembly for Dillenia turbinata (Dilleniales).</title>
        <authorList>
            <person name="Chanderbali A."/>
        </authorList>
    </citation>
    <scope>NUCLEOTIDE SEQUENCE [LARGE SCALE GENOMIC DNA]</scope>
    <source>
        <strain evidence="4">LSX21</strain>
        <tissue evidence="4">Leaf</tissue>
    </source>
</reference>
<feature type="transmembrane region" description="Helical" evidence="2">
    <location>
        <begin position="368"/>
        <end position="390"/>
    </location>
</feature>
<dbReference type="Proteomes" id="UP001370490">
    <property type="component" value="Unassembled WGS sequence"/>
</dbReference>
<gene>
    <name evidence="4" type="ORF">RJ641_016765</name>
</gene>
<evidence type="ECO:0000259" key="3">
    <source>
        <dbReference type="PROSITE" id="PS51384"/>
    </source>
</evidence>
<feature type="transmembrane region" description="Helical" evidence="2">
    <location>
        <begin position="120"/>
        <end position="139"/>
    </location>
</feature>
<dbReference type="GO" id="GO:0000293">
    <property type="term" value="F:ferric-chelate reductase activity"/>
    <property type="evidence" value="ECO:0007669"/>
    <property type="project" value="TreeGrafter"/>
</dbReference>
<dbReference type="PROSITE" id="PS51384">
    <property type="entry name" value="FAD_FR"/>
    <property type="match status" value="1"/>
</dbReference>
<dbReference type="Pfam" id="PF08030">
    <property type="entry name" value="NAD_binding_6"/>
    <property type="match status" value="1"/>
</dbReference>
<organism evidence="4 5">
    <name type="scientific">Dillenia turbinata</name>
    <dbReference type="NCBI Taxonomy" id="194707"/>
    <lineage>
        <taxon>Eukaryota</taxon>
        <taxon>Viridiplantae</taxon>
        <taxon>Streptophyta</taxon>
        <taxon>Embryophyta</taxon>
        <taxon>Tracheophyta</taxon>
        <taxon>Spermatophyta</taxon>
        <taxon>Magnoliopsida</taxon>
        <taxon>eudicotyledons</taxon>
        <taxon>Gunneridae</taxon>
        <taxon>Pentapetalae</taxon>
        <taxon>Dilleniales</taxon>
        <taxon>Dilleniaceae</taxon>
        <taxon>Dillenia</taxon>
    </lineage>
</organism>
<dbReference type="InterPro" id="IPR013112">
    <property type="entry name" value="FAD-bd_8"/>
</dbReference>
<dbReference type="PANTHER" id="PTHR11972">
    <property type="entry name" value="NADPH OXIDASE"/>
    <property type="match status" value="1"/>
</dbReference>
<dbReference type="InterPro" id="IPR017927">
    <property type="entry name" value="FAD-bd_FR_type"/>
</dbReference>
<evidence type="ECO:0000256" key="2">
    <source>
        <dbReference type="SAM" id="Phobius"/>
    </source>
</evidence>
<dbReference type="InterPro" id="IPR050369">
    <property type="entry name" value="RBOH/FRE"/>
</dbReference>
<dbReference type="PANTHER" id="PTHR11972:SF41">
    <property type="entry name" value="FERRIC REDUCTION OXIDASE 2"/>
    <property type="match status" value="1"/>
</dbReference>
<name>A0AAN8UZ08_9MAGN</name>
<evidence type="ECO:0000313" key="5">
    <source>
        <dbReference type="Proteomes" id="UP001370490"/>
    </source>
</evidence>
<keyword evidence="5" id="KW-1185">Reference proteome</keyword>
<sequence length="535" mass="59444">MDSRMRRRTTSSQHGIETLRKSIKVVIMLILLGSAVLWVVLPTNTYKTKWQPQIRAKANNTTFFGAQGIVSRIELAFFVMFITLLVWSLSNYLKNGFAKITPMSAAKQGEKVWEAKLGDASLRLGLVGNIALSFLFFPVTRGSSILPLLGLTSEASVKYHIWFGHIVMALFTAHGLSFIMIKWQKMGISNLAGELSLLAGLGLNYSPTSIAFINVPSISKLQWHPFTISSSSSLEPQRLSLVIKSEGSWSRKLYQMLSSPSGLDRLQVSFEGPYGPSSTNFLSQTMQCKTPEILLICAFKNSSSLTMLDLLLPLTITPSNFSNLQLQIEAYVTRDTEAATHNSKVRTVWFKPSQSDLPIASILGPNSWLCLGLVISSSFIMYLLLMGLITRFYIYPIDEEVPSFPTSARAALHVLLLCIAIAISGSIAFLWNKSQNAIDTKQIQNMEMYSPEASPEFSGYNPERELESLPHQSLSQATSVHYGRRPDLKKLILECKGSSIKVLASGPKRLRHEVATICSMSPAENLYFESLSFSW</sequence>
<feature type="transmembrane region" description="Helical" evidence="2">
    <location>
        <begin position="21"/>
        <end position="41"/>
    </location>
</feature>